<dbReference type="GO" id="GO:0008270">
    <property type="term" value="F:zinc ion binding"/>
    <property type="evidence" value="ECO:0007669"/>
    <property type="project" value="UniProtKB-KW"/>
</dbReference>
<dbReference type="PANTHER" id="PTHR35317:SF11">
    <property type="entry name" value="CCHC-TYPE DOMAIN-CONTAINING PROTEIN"/>
    <property type="match status" value="1"/>
</dbReference>
<dbReference type="AlphaFoldDB" id="A0A9R0IRY5"/>
<evidence type="ECO:0000256" key="1">
    <source>
        <dbReference type="PROSITE-ProRule" id="PRU00047"/>
    </source>
</evidence>
<keyword evidence="3" id="KW-1185">Reference proteome</keyword>
<protein>
    <recommendedName>
        <fullName evidence="2">CCHC-type domain-containing protein</fullName>
    </recommendedName>
</protein>
<dbReference type="SUPFAM" id="SSF57756">
    <property type="entry name" value="Retrovirus zinc finger-like domains"/>
    <property type="match status" value="1"/>
</dbReference>
<dbReference type="PROSITE" id="PS50158">
    <property type="entry name" value="ZF_CCHC"/>
    <property type="match status" value="1"/>
</dbReference>
<keyword evidence="1" id="KW-0862">Zinc</keyword>
<proteinExistence type="predicted"/>
<sequence length="262" mass="29856">MKSYLQAMSLWDVVESDNSPSPLSHNPTLAQLKKYDEEIARKPRALSILHGAVSEEIFTTIMGCGSPKVAWEKIKEEFEGNHQTKLMQILNLKREFEMMGMKSSEGVKEYGSRLMSVVNQIKLLGGEFTSQRVVDKILVTLPEKYEGKISSLEDTKDLSTLTFSELINSLHAVDQRRIMRNEDGENKGEKAFLAKSHNQKWKGKPLQCNHCQKGGHEEKNCWHKGKPKCFKCQKFGHLARNCRLQNVEEASMAQVVVEENLF</sequence>
<dbReference type="Proteomes" id="UP000813463">
    <property type="component" value="Chromosome 4"/>
</dbReference>
<evidence type="ECO:0000313" key="4">
    <source>
        <dbReference type="RefSeq" id="XP_021854466.2"/>
    </source>
</evidence>
<dbReference type="GO" id="GO:0003676">
    <property type="term" value="F:nucleic acid binding"/>
    <property type="evidence" value="ECO:0007669"/>
    <property type="project" value="InterPro"/>
</dbReference>
<keyword evidence="1" id="KW-0479">Metal-binding</keyword>
<dbReference type="GeneID" id="110793843"/>
<dbReference type="InterPro" id="IPR001878">
    <property type="entry name" value="Znf_CCHC"/>
</dbReference>
<keyword evidence="1" id="KW-0863">Zinc-finger</keyword>
<evidence type="ECO:0000313" key="3">
    <source>
        <dbReference type="Proteomes" id="UP000813463"/>
    </source>
</evidence>
<dbReference type="Pfam" id="PF00098">
    <property type="entry name" value="zf-CCHC"/>
    <property type="match status" value="1"/>
</dbReference>
<reference evidence="4" key="2">
    <citation type="submission" date="2025-08" db="UniProtKB">
        <authorList>
            <consortium name="RefSeq"/>
        </authorList>
    </citation>
    <scope>IDENTIFICATION</scope>
    <source>
        <tissue evidence="4">Leaf</tissue>
    </source>
</reference>
<name>A0A9R0IRY5_SPIOL</name>
<dbReference type="KEGG" id="soe:110793843"/>
<dbReference type="Pfam" id="PF14223">
    <property type="entry name" value="Retrotran_gag_2"/>
    <property type="match status" value="1"/>
</dbReference>
<accession>A0A9R0IRY5</accession>
<dbReference type="RefSeq" id="XP_021854466.2">
    <property type="nucleotide sequence ID" value="XM_021998774.2"/>
</dbReference>
<organism evidence="3 4">
    <name type="scientific">Spinacia oleracea</name>
    <name type="common">Spinach</name>
    <dbReference type="NCBI Taxonomy" id="3562"/>
    <lineage>
        <taxon>Eukaryota</taxon>
        <taxon>Viridiplantae</taxon>
        <taxon>Streptophyta</taxon>
        <taxon>Embryophyta</taxon>
        <taxon>Tracheophyta</taxon>
        <taxon>Spermatophyta</taxon>
        <taxon>Magnoliopsida</taxon>
        <taxon>eudicotyledons</taxon>
        <taxon>Gunneridae</taxon>
        <taxon>Pentapetalae</taxon>
        <taxon>Caryophyllales</taxon>
        <taxon>Chenopodiaceae</taxon>
        <taxon>Chenopodioideae</taxon>
        <taxon>Anserineae</taxon>
        <taxon>Spinacia</taxon>
    </lineage>
</organism>
<dbReference type="InterPro" id="IPR036875">
    <property type="entry name" value="Znf_CCHC_sf"/>
</dbReference>
<gene>
    <name evidence="4" type="primary">LOC110793843</name>
</gene>
<dbReference type="SMART" id="SM00343">
    <property type="entry name" value="ZnF_C2HC"/>
    <property type="match status" value="2"/>
</dbReference>
<evidence type="ECO:0000259" key="2">
    <source>
        <dbReference type="PROSITE" id="PS50158"/>
    </source>
</evidence>
<reference evidence="3" key="1">
    <citation type="journal article" date="2021" name="Nat. Commun.">
        <title>Genomic analyses provide insights into spinach domestication and the genetic basis of agronomic traits.</title>
        <authorList>
            <person name="Cai X."/>
            <person name="Sun X."/>
            <person name="Xu C."/>
            <person name="Sun H."/>
            <person name="Wang X."/>
            <person name="Ge C."/>
            <person name="Zhang Z."/>
            <person name="Wang Q."/>
            <person name="Fei Z."/>
            <person name="Jiao C."/>
            <person name="Wang Q."/>
        </authorList>
    </citation>
    <scope>NUCLEOTIDE SEQUENCE [LARGE SCALE GENOMIC DNA]</scope>
    <source>
        <strain evidence="3">cv. Varoflay</strain>
    </source>
</reference>
<dbReference type="PANTHER" id="PTHR35317">
    <property type="entry name" value="OS04G0629600 PROTEIN"/>
    <property type="match status" value="1"/>
</dbReference>
<feature type="domain" description="CCHC-type" evidence="2">
    <location>
        <begin position="228"/>
        <end position="243"/>
    </location>
</feature>
<dbReference type="Gene3D" id="4.10.60.10">
    <property type="entry name" value="Zinc finger, CCHC-type"/>
    <property type="match status" value="1"/>
</dbReference>